<sequence>MIFLKTPSITNEELDTTLANILEIFTSHPQQVLRSNDFTEVCQKISLPVYTKRAVYEAVCQCSSLVASNNPDVSFNQFLIFWKELIQKDHDEASRFIFTLSVAKNGLPGRPYLEKEDFHSILYDFILTYPCGIDSSLHASYIQVVVIRIFWNVNRSWSGRITAHELRKSDFLQCMHLLEENYDVTEITGYFSFVHFCVIYCKFCEIDSDQDMIISRENMKKYSGGALTDVIIDRIFSNAVHRYSFTKKLSITHSPRHGTRRAEKIETIGFEEFVAFLLAEEDKRHPTSIEYWFRCIDLDGDGIISKYEMELFYNNMIAKLHAKVKEAMKFSDVVNQLYDLVSPADPKTITLRDLKRCGLAHRFFNTFINYLKYLEQECDGVERVTVKMNGEKELSDWENFCAVEFVKMLLNESKDEKNHET</sequence>
<accession>A0AC34GUH7</accession>
<organism evidence="1 2">
    <name type="scientific">Panagrolaimus sp. ES5</name>
    <dbReference type="NCBI Taxonomy" id="591445"/>
    <lineage>
        <taxon>Eukaryota</taxon>
        <taxon>Metazoa</taxon>
        <taxon>Ecdysozoa</taxon>
        <taxon>Nematoda</taxon>
        <taxon>Chromadorea</taxon>
        <taxon>Rhabditida</taxon>
        <taxon>Tylenchina</taxon>
        <taxon>Panagrolaimomorpha</taxon>
        <taxon>Panagrolaimoidea</taxon>
        <taxon>Panagrolaimidae</taxon>
        <taxon>Panagrolaimus</taxon>
    </lineage>
</organism>
<dbReference type="WBParaSite" id="ES5_v2.g8489.t1">
    <property type="protein sequence ID" value="ES5_v2.g8489.t1"/>
    <property type="gene ID" value="ES5_v2.g8489"/>
</dbReference>
<reference evidence="2" key="1">
    <citation type="submission" date="2022-11" db="UniProtKB">
        <authorList>
            <consortium name="WormBaseParasite"/>
        </authorList>
    </citation>
    <scope>IDENTIFICATION</scope>
</reference>
<protein>
    <submittedName>
        <fullName evidence="2">EF-hand domain-containing protein</fullName>
    </submittedName>
</protein>
<dbReference type="Proteomes" id="UP000887579">
    <property type="component" value="Unplaced"/>
</dbReference>
<proteinExistence type="predicted"/>
<evidence type="ECO:0000313" key="2">
    <source>
        <dbReference type="WBParaSite" id="ES5_v2.g8489.t1"/>
    </source>
</evidence>
<name>A0AC34GUH7_9BILA</name>
<evidence type="ECO:0000313" key="1">
    <source>
        <dbReference type="Proteomes" id="UP000887579"/>
    </source>
</evidence>